<evidence type="ECO:0000313" key="3">
    <source>
        <dbReference type="Proteomes" id="UP000735302"/>
    </source>
</evidence>
<proteinExistence type="predicted"/>
<dbReference type="EMBL" id="BLXT01006168">
    <property type="protein sequence ID" value="GFO29544.1"/>
    <property type="molecule type" value="Genomic_DNA"/>
</dbReference>
<comment type="caution">
    <text evidence="2">The sequence shown here is derived from an EMBL/GenBank/DDBJ whole genome shotgun (WGS) entry which is preliminary data.</text>
</comment>
<evidence type="ECO:0000313" key="2">
    <source>
        <dbReference type="EMBL" id="GFO29544.1"/>
    </source>
</evidence>
<accession>A0AAV4CEH5</accession>
<protein>
    <submittedName>
        <fullName evidence="2">Uncharacterized protein</fullName>
    </submittedName>
</protein>
<feature type="region of interest" description="Disordered" evidence="1">
    <location>
        <begin position="64"/>
        <end position="83"/>
    </location>
</feature>
<gene>
    <name evidence="2" type="ORF">PoB_005604900</name>
</gene>
<reference evidence="2 3" key="1">
    <citation type="journal article" date="2021" name="Elife">
        <title>Chloroplast acquisition without the gene transfer in kleptoplastic sea slugs, Plakobranchus ocellatus.</title>
        <authorList>
            <person name="Maeda T."/>
            <person name="Takahashi S."/>
            <person name="Yoshida T."/>
            <person name="Shimamura S."/>
            <person name="Takaki Y."/>
            <person name="Nagai Y."/>
            <person name="Toyoda A."/>
            <person name="Suzuki Y."/>
            <person name="Arimoto A."/>
            <person name="Ishii H."/>
            <person name="Satoh N."/>
            <person name="Nishiyama T."/>
            <person name="Hasebe M."/>
            <person name="Maruyama T."/>
            <person name="Minagawa J."/>
            <person name="Obokata J."/>
            <person name="Shigenobu S."/>
        </authorList>
    </citation>
    <scope>NUCLEOTIDE SEQUENCE [LARGE SCALE GENOMIC DNA]</scope>
</reference>
<name>A0AAV4CEH5_9GAST</name>
<evidence type="ECO:0000256" key="1">
    <source>
        <dbReference type="SAM" id="MobiDB-lite"/>
    </source>
</evidence>
<organism evidence="2 3">
    <name type="scientific">Plakobranchus ocellatus</name>
    <dbReference type="NCBI Taxonomy" id="259542"/>
    <lineage>
        <taxon>Eukaryota</taxon>
        <taxon>Metazoa</taxon>
        <taxon>Spiralia</taxon>
        <taxon>Lophotrochozoa</taxon>
        <taxon>Mollusca</taxon>
        <taxon>Gastropoda</taxon>
        <taxon>Heterobranchia</taxon>
        <taxon>Euthyneura</taxon>
        <taxon>Panpulmonata</taxon>
        <taxon>Sacoglossa</taxon>
        <taxon>Placobranchoidea</taxon>
        <taxon>Plakobranchidae</taxon>
        <taxon>Plakobranchus</taxon>
    </lineage>
</organism>
<sequence length="83" mass="9268">MQSSGDMFFKMTAENIVDCKETSKRGRCRSRKDESFSQQEVGGVMSKPALCTLAYLKQRPITKDAPRAIKAKPRRGRGVNISS</sequence>
<dbReference type="Proteomes" id="UP000735302">
    <property type="component" value="Unassembled WGS sequence"/>
</dbReference>
<dbReference type="AlphaFoldDB" id="A0AAV4CEH5"/>
<keyword evidence="3" id="KW-1185">Reference proteome</keyword>